<name>A0A9X1QWN2_9FLAO</name>
<keyword evidence="3" id="KW-0482">Metalloprotease</keyword>
<dbReference type="AlphaFoldDB" id="A0A9X1QWN2"/>
<feature type="transmembrane region" description="Helical" evidence="1">
    <location>
        <begin position="186"/>
        <end position="210"/>
    </location>
</feature>
<dbReference type="PANTHER" id="PTHR35797:SF1">
    <property type="entry name" value="PROTEASE"/>
    <property type="match status" value="1"/>
</dbReference>
<feature type="transmembrane region" description="Helical" evidence="1">
    <location>
        <begin position="155"/>
        <end position="174"/>
    </location>
</feature>
<feature type="domain" description="CAAX prenyl protease 2/Lysostaphin resistance protein A-like" evidence="2">
    <location>
        <begin position="128"/>
        <end position="228"/>
    </location>
</feature>
<evidence type="ECO:0000313" key="4">
    <source>
        <dbReference type="Proteomes" id="UP001139461"/>
    </source>
</evidence>
<keyword evidence="3" id="KW-0378">Hydrolase</keyword>
<gene>
    <name evidence="3" type="ORF">K8089_13805</name>
</gene>
<dbReference type="GO" id="GO:0080120">
    <property type="term" value="P:CAAX-box protein maturation"/>
    <property type="evidence" value="ECO:0007669"/>
    <property type="project" value="UniProtKB-ARBA"/>
</dbReference>
<dbReference type="PANTHER" id="PTHR35797">
    <property type="entry name" value="PROTEASE-RELATED"/>
    <property type="match status" value="1"/>
</dbReference>
<dbReference type="Proteomes" id="UP001139461">
    <property type="component" value="Unassembled WGS sequence"/>
</dbReference>
<dbReference type="Pfam" id="PF02517">
    <property type="entry name" value="Rce1-like"/>
    <property type="match status" value="1"/>
</dbReference>
<dbReference type="RefSeq" id="WP_237603883.1">
    <property type="nucleotide sequence ID" value="NZ_JAIRBA010000032.1"/>
</dbReference>
<feature type="transmembrane region" description="Helical" evidence="1">
    <location>
        <begin position="40"/>
        <end position="65"/>
    </location>
</feature>
<keyword evidence="3" id="KW-0645">Protease</keyword>
<feature type="transmembrane region" description="Helical" evidence="1">
    <location>
        <begin position="247"/>
        <end position="266"/>
    </location>
</feature>
<keyword evidence="1" id="KW-1133">Transmembrane helix</keyword>
<keyword evidence="1" id="KW-0472">Membrane</keyword>
<dbReference type="InterPro" id="IPR003675">
    <property type="entry name" value="Rce1/LyrA-like_dom"/>
</dbReference>
<feature type="transmembrane region" description="Helical" evidence="1">
    <location>
        <begin position="85"/>
        <end position="103"/>
    </location>
</feature>
<feature type="transmembrane region" description="Helical" evidence="1">
    <location>
        <begin position="115"/>
        <end position="135"/>
    </location>
</feature>
<reference evidence="3" key="1">
    <citation type="submission" date="2021-09" db="EMBL/GenBank/DDBJ databases">
        <title>Genome of Aequorivita sp. strain F47161.</title>
        <authorList>
            <person name="Wang Y."/>
        </authorList>
    </citation>
    <scope>NUCLEOTIDE SEQUENCE</scope>
    <source>
        <strain evidence="3">F47161</strain>
    </source>
</reference>
<feature type="transmembrane region" description="Helical" evidence="1">
    <location>
        <begin position="6"/>
        <end position="28"/>
    </location>
</feature>
<dbReference type="InterPro" id="IPR042150">
    <property type="entry name" value="MmRce1-like"/>
</dbReference>
<organism evidence="3 4">
    <name type="scientific">Aequorivita vitellina</name>
    <dbReference type="NCBI Taxonomy" id="2874475"/>
    <lineage>
        <taxon>Bacteria</taxon>
        <taxon>Pseudomonadati</taxon>
        <taxon>Bacteroidota</taxon>
        <taxon>Flavobacteriia</taxon>
        <taxon>Flavobacteriales</taxon>
        <taxon>Flavobacteriaceae</taxon>
        <taxon>Aequorivita</taxon>
    </lineage>
</organism>
<dbReference type="GO" id="GO:0004175">
    <property type="term" value="F:endopeptidase activity"/>
    <property type="evidence" value="ECO:0007669"/>
    <property type="project" value="UniProtKB-ARBA"/>
</dbReference>
<proteinExistence type="predicted"/>
<evidence type="ECO:0000256" key="1">
    <source>
        <dbReference type="SAM" id="Phobius"/>
    </source>
</evidence>
<keyword evidence="4" id="KW-1185">Reference proteome</keyword>
<protein>
    <submittedName>
        <fullName evidence="3">CPBP family intramembrane metalloprotease</fullName>
    </submittedName>
</protein>
<feature type="transmembrane region" description="Helical" evidence="1">
    <location>
        <begin position="216"/>
        <end position="235"/>
    </location>
</feature>
<dbReference type="EMBL" id="JAIRBA010000032">
    <property type="protein sequence ID" value="MCG2420100.1"/>
    <property type="molecule type" value="Genomic_DNA"/>
</dbReference>
<sequence>MNNKKTYIFLLITIIWSWTFWVIGLNYLTDGINQKSIGRFLIFFFTGLYGPTISAIVTALIFDGLNGVLNLFKKVFIWNIPFKNYLYIILLPIFFILIGIGLYKIFIGDIGSFNIAAFLSIPTVLGAGLYAGPLGEEIGWRGFLLPELQKKHSNLKSAIIIGVIWFIWHIPLWWAPFGTLVSGESISLLPVITYFIMLMCLSIIITWLVINSKGSVLVAILFHLSINAGIALLFFPELNVDFKKVHLLSSIGMILFTGILIAKNKLKTSANNG</sequence>
<evidence type="ECO:0000313" key="3">
    <source>
        <dbReference type="EMBL" id="MCG2420100.1"/>
    </source>
</evidence>
<comment type="caution">
    <text evidence="3">The sequence shown here is derived from an EMBL/GenBank/DDBJ whole genome shotgun (WGS) entry which is preliminary data.</text>
</comment>
<keyword evidence="1" id="KW-0812">Transmembrane</keyword>
<dbReference type="GO" id="GO:0008237">
    <property type="term" value="F:metallopeptidase activity"/>
    <property type="evidence" value="ECO:0007669"/>
    <property type="project" value="UniProtKB-KW"/>
</dbReference>
<accession>A0A9X1QWN2</accession>
<evidence type="ECO:0000259" key="2">
    <source>
        <dbReference type="Pfam" id="PF02517"/>
    </source>
</evidence>